<dbReference type="GeneID" id="113728757"/>
<dbReference type="InterPro" id="IPR049163">
    <property type="entry name" value="Pif1-like_2B_dom"/>
</dbReference>
<dbReference type="Gene3D" id="2.40.50.140">
    <property type="entry name" value="Nucleic acid-binding proteins"/>
    <property type="match status" value="2"/>
</dbReference>
<evidence type="ECO:0000256" key="3">
    <source>
        <dbReference type="SAM" id="MobiDB-lite"/>
    </source>
</evidence>
<dbReference type="InterPro" id="IPR013955">
    <property type="entry name" value="Rep_factor-A_C"/>
</dbReference>
<keyword evidence="1" id="KW-0238">DNA-binding</keyword>
<dbReference type="SUPFAM" id="SSF52540">
    <property type="entry name" value="P-loop containing nucleoside triphosphate hydrolases"/>
    <property type="match status" value="2"/>
</dbReference>
<organism evidence="10 11">
    <name type="scientific">Coffea arabica</name>
    <name type="common">Arabian coffee</name>
    <dbReference type="NCBI Taxonomy" id="13443"/>
    <lineage>
        <taxon>Eukaryota</taxon>
        <taxon>Viridiplantae</taxon>
        <taxon>Streptophyta</taxon>
        <taxon>Embryophyta</taxon>
        <taxon>Tracheophyta</taxon>
        <taxon>Spermatophyta</taxon>
        <taxon>Magnoliopsida</taxon>
        <taxon>eudicotyledons</taxon>
        <taxon>Gunneridae</taxon>
        <taxon>Pentapetalae</taxon>
        <taxon>asterids</taxon>
        <taxon>lamiids</taxon>
        <taxon>Gentianales</taxon>
        <taxon>Rubiaceae</taxon>
        <taxon>Ixoroideae</taxon>
        <taxon>Gardenieae complex</taxon>
        <taxon>Bertiereae - Coffeeae clade</taxon>
        <taxon>Coffeeae</taxon>
        <taxon>Coffea</taxon>
    </lineage>
</organism>
<dbReference type="Pfam" id="PF05970">
    <property type="entry name" value="PIF1"/>
    <property type="match status" value="1"/>
</dbReference>
<dbReference type="InterPro" id="IPR031657">
    <property type="entry name" value="REPA_OB_2"/>
</dbReference>
<dbReference type="OrthoDB" id="687790at2759"/>
<comment type="catalytic activity">
    <reaction evidence="2">
        <text>ATP + H2O = ADP + phosphate + H(+)</text>
        <dbReference type="Rhea" id="RHEA:13065"/>
        <dbReference type="ChEBI" id="CHEBI:15377"/>
        <dbReference type="ChEBI" id="CHEBI:15378"/>
        <dbReference type="ChEBI" id="CHEBI:30616"/>
        <dbReference type="ChEBI" id="CHEBI:43474"/>
        <dbReference type="ChEBI" id="CHEBI:456216"/>
        <dbReference type="EC" id="5.6.2.3"/>
    </reaction>
</comment>
<evidence type="ECO:0000259" key="4">
    <source>
        <dbReference type="Pfam" id="PF02721"/>
    </source>
</evidence>
<dbReference type="InterPro" id="IPR010285">
    <property type="entry name" value="DNA_helicase_pif1-like_DEAD"/>
</dbReference>
<dbReference type="InterPro" id="IPR003871">
    <property type="entry name" value="RFA1B/D_OB_1st"/>
</dbReference>
<dbReference type="Pfam" id="PF21530">
    <property type="entry name" value="Pif1_2B_dom"/>
    <property type="match status" value="1"/>
</dbReference>
<dbReference type="GO" id="GO:0005524">
    <property type="term" value="F:ATP binding"/>
    <property type="evidence" value="ECO:0007669"/>
    <property type="project" value="UniProtKB-KW"/>
</dbReference>
<dbReference type="EC" id="5.6.2.3" evidence="2"/>
<dbReference type="SUPFAM" id="SSF50249">
    <property type="entry name" value="Nucleic acid-binding proteins"/>
    <property type="match status" value="3"/>
</dbReference>
<feature type="domain" description="Replication factor A C-terminal" evidence="6">
    <location>
        <begin position="1359"/>
        <end position="1481"/>
    </location>
</feature>
<evidence type="ECO:0000256" key="1">
    <source>
        <dbReference type="ARBA" id="ARBA00023125"/>
    </source>
</evidence>
<feature type="domain" description="DNA helicase Pif1-like DEAD-box helicase" evidence="5">
    <location>
        <begin position="640"/>
        <end position="843"/>
    </location>
</feature>
<dbReference type="GO" id="GO:0003677">
    <property type="term" value="F:DNA binding"/>
    <property type="evidence" value="ECO:0007669"/>
    <property type="project" value="UniProtKB-KW"/>
</dbReference>
<evidence type="ECO:0000259" key="5">
    <source>
        <dbReference type="Pfam" id="PF05970"/>
    </source>
</evidence>
<feature type="compositionally biased region" description="Polar residues" evidence="3">
    <location>
        <begin position="1503"/>
        <end position="1514"/>
    </location>
</feature>
<keyword evidence="2" id="KW-0067">ATP-binding</keyword>
<feature type="domain" description="DNA helicase Pif1-like 2B" evidence="9">
    <location>
        <begin position="938"/>
        <end position="981"/>
    </location>
</feature>
<comment type="similarity">
    <text evidence="2">Belongs to the helicase family.</text>
</comment>
<feature type="domain" description="Replication protein A OB" evidence="8">
    <location>
        <begin position="1205"/>
        <end position="1289"/>
    </location>
</feature>
<sequence>MREYYAYKLQMRDKYCPNILNTGRLLQQYVVDMYIKIESQRLYYYKNKQEFIRREELQGVMDSVIAGQCQGSKVGQRVVLPASFIGGPRYMKRRYVDAMALVQKFGKPDLFITITCNPSWPEIKDHMLRTDEGHNRPDLLTRVFHAKLDMLKQELFKKEIFGSVAAYTYVIEFQKRGLPHAHFLIILKPCSKLYSTDSYDQIVSAEIPDESKNQHLFNMVRRHMIHGPCGKKNPNNVCMQGQHQKKCRNNYAKPFSDKTFHGDNAYPTYQRRNNGYKMMVRGHEVDNRWVVPYNPYILAKFNCHINVEICSTVKAVKYIYKYIYKGHDKIHFRVNSDSSNDSNSDANLSTVDEIKDYQSARWVCAVEGIWRIYRFLLSEMHPSIIHLQLHLENCQPLNFRGDQDLRDVVRNRFAKTTMLTEFFYMNSTDPLAQNLKCTYKEFPEHFVWYPGRRKWEPRKQKDSIGRIVTASPMEGERYFLRLLLTHVNSPTSFDDLRTINGAYVHTFREAAILRGYFESDKSQEQCLEEASLYHMPYSLRRLFATLLVHFPPSNPRYLWEQFEQPLSEDMSNIPEISVDQIRLQVLCQINEFLQSMGKDINQYALVSNTLYFVALNKNTRDTIAETRISVPEHDLLAIKQLNVDQKKAFDIIMNAVFVHKKGIFFIDGPGGTGKTFLYRALLAETRSKGYIALATASCGVAASILPGGRTAHSRFEIPIAGTPDKQCRVSKQSSLAKLLQSAILIIWDEAPMAHKASIESVDKLLRDIMDSNDLFGSKVIVLRGDFRQVLPVVTKGSKFEFIDASIVNSYIWPQLRRLHLTENMRARHDPEFTQYLLRIGNGMEPVIFKNSIQIPPSMLIRYTNEEQSLTALIRTVFPDLKAFSDQNLSAVNRAILTTKNDFVDQINERLIVHLEGQLQEYISRDKCIDSSDQTIMEDLLNSLTPNGFPPHKLLLKPYCPIMLLRNIDAPQGLCNGTRLICKSLSSNIIHAVITCCEFAGKEVFIHRISFRVENSSDSPVPFERIQFPIRPCFAMTINKAQGQTLDFVGIYLREPVFSHGQLYVAMSRAKNSSSVKILIKPSIFDDEQDSITENIVYTESQQERNIIPFSEIIPGIQNWTALVQVLDKQKALLSKAGNRYQKLILIDQQGTTVEAMIYKSDIDFFRNHFQLYKRYILCNARIEYTPSEYRSHPNQFITKHIPKSDILGIVAEVHPRIQRATTATREVVIIDKSMMPVILTLWGEHETDEGQTIANIIDTMPLIVALRIKVSSYHTLNLSTKFGSSILVNPPIQQTADLKHWATETQAEIKKLMAEKAYHNRAKLLPQPRDDEVTTIQDFLAFPTKKAYWLRGTPRLLDKSQRLWYNACPQCHKSFRGKPAWKIVCTSCNKQVNITARCRLTVELADYSGVLTLDLYDNDALQLLPFTLLEMQDLENKHELNYEAIEEAINSTVITCFVKKMINTHASTSTEKYSAIILHKTSMAEILAQVSSTIACSESSTEAAITTPQTNETPLATAPKDTNVHSSLLSTLKITESPTKKQRTKESEKEE</sequence>
<dbReference type="Proteomes" id="UP001652660">
    <property type="component" value="Chromosome 2e"/>
</dbReference>
<dbReference type="Pfam" id="PF02721">
    <property type="entry name" value="DUF223"/>
    <property type="match status" value="1"/>
</dbReference>
<keyword evidence="2" id="KW-0227">DNA damage</keyword>
<dbReference type="Pfam" id="PF16900">
    <property type="entry name" value="REPA_OB_2"/>
    <property type="match status" value="1"/>
</dbReference>
<evidence type="ECO:0000256" key="2">
    <source>
        <dbReference type="RuleBase" id="RU363044"/>
    </source>
</evidence>
<evidence type="ECO:0000313" key="11">
    <source>
        <dbReference type="RefSeq" id="XP_027108921.1"/>
    </source>
</evidence>
<dbReference type="PANTHER" id="PTHR10492">
    <property type="match status" value="1"/>
</dbReference>
<dbReference type="Gene3D" id="3.40.50.300">
    <property type="entry name" value="P-loop containing nucleotide triphosphate hydrolases"/>
    <property type="match status" value="2"/>
</dbReference>
<protein>
    <recommendedName>
        <fullName evidence="2">ATP-dependent DNA helicase</fullName>
        <ecNumber evidence="2">5.6.2.3</ecNumber>
    </recommendedName>
</protein>
<keyword evidence="2" id="KW-0234">DNA repair</keyword>
<reference evidence="10" key="1">
    <citation type="journal article" date="2025" name="Foods">
        <title>Unveiling the Microbial Signatures of Arabica Coffee Cherries: Insights into Ripeness Specific Diversity, Functional Traits, and Implications for Quality and Safety.</title>
        <authorList>
            <consortium name="RefSeq"/>
            <person name="Tenea G.N."/>
            <person name="Cifuentes V."/>
            <person name="Reyes P."/>
            <person name="Cevallos-Vallejos M."/>
        </authorList>
    </citation>
    <scope>NUCLEOTIDE SEQUENCE [LARGE SCALE GENOMIC DNA]</scope>
</reference>
<keyword evidence="2" id="KW-0547">Nucleotide-binding</keyword>
<dbReference type="InterPro" id="IPR027417">
    <property type="entry name" value="P-loop_NTPase"/>
</dbReference>
<dbReference type="GO" id="GO:0000723">
    <property type="term" value="P:telomere maintenance"/>
    <property type="evidence" value="ECO:0007669"/>
    <property type="project" value="InterPro"/>
</dbReference>
<proteinExistence type="inferred from homology"/>
<evidence type="ECO:0000259" key="8">
    <source>
        <dbReference type="Pfam" id="PF16900"/>
    </source>
</evidence>
<evidence type="ECO:0000313" key="10">
    <source>
        <dbReference type="Proteomes" id="UP001652660"/>
    </source>
</evidence>
<dbReference type="GO" id="GO:0006310">
    <property type="term" value="P:DNA recombination"/>
    <property type="evidence" value="ECO:0007669"/>
    <property type="project" value="UniProtKB-KW"/>
</dbReference>
<feature type="domain" description="Helitron helicase-like" evidence="7">
    <location>
        <begin position="4"/>
        <end position="185"/>
    </location>
</feature>
<keyword evidence="10" id="KW-1185">Reference proteome</keyword>
<keyword evidence="2" id="KW-0233">DNA recombination</keyword>
<dbReference type="PANTHER" id="PTHR10492:SF100">
    <property type="entry name" value="ATP-DEPENDENT DNA HELICASE"/>
    <property type="match status" value="1"/>
</dbReference>
<feature type="region of interest" description="Disordered" evidence="3">
    <location>
        <begin position="1503"/>
        <end position="1522"/>
    </location>
</feature>
<evidence type="ECO:0000259" key="7">
    <source>
        <dbReference type="Pfam" id="PF14214"/>
    </source>
</evidence>
<gene>
    <name evidence="11" type="primary">LOC113728757</name>
</gene>
<keyword evidence="2" id="KW-0347">Helicase</keyword>
<dbReference type="InterPro" id="IPR012340">
    <property type="entry name" value="NA-bd_OB-fold"/>
</dbReference>
<evidence type="ECO:0000259" key="6">
    <source>
        <dbReference type="Pfam" id="PF08646"/>
    </source>
</evidence>
<feature type="region of interest" description="Disordered" evidence="3">
    <location>
        <begin position="1529"/>
        <end position="1551"/>
    </location>
</feature>
<reference evidence="11" key="2">
    <citation type="submission" date="2025-08" db="UniProtKB">
        <authorList>
            <consortium name="RefSeq"/>
        </authorList>
    </citation>
    <scope>IDENTIFICATION</scope>
    <source>
        <tissue evidence="11">Leaves</tissue>
    </source>
</reference>
<dbReference type="GO" id="GO:0043139">
    <property type="term" value="F:5'-3' DNA helicase activity"/>
    <property type="evidence" value="ECO:0007669"/>
    <property type="project" value="UniProtKB-EC"/>
</dbReference>
<dbReference type="GO" id="GO:0006281">
    <property type="term" value="P:DNA repair"/>
    <property type="evidence" value="ECO:0007669"/>
    <property type="project" value="UniProtKB-KW"/>
</dbReference>
<dbReference type="RefSeq" id="XP_027108921.1">
    <property type="nucleotide sequence ID" value="XM_027253120.1"/>
</dbReference>
<dbReference type="Pfam" id="PF14214">
    <property type="entry name" value="Helitron_like_N"/>
    <property type="match status" value="1"/>
</dbReference>
<dbReference type="Pfam" id="PF08646">
    <property type="entry name" value="Rep_fac-A_C"/>
    <property type="match status" value="1"/>
</dbReference>
<comment type="cofactor">
    <cofactor evidence="2">
        <name>Mg(2+)</name>
        <dbReference type="ChEBI" id="CHEBI:18420"/>
    </cofactor>
</comment>
<accession>A0A6P6W2Y6</accession>
<dbReference type="CDD" id="cd18809">
    <property type="entry name" value="SF1_C_RecD"/>
    <property type="match status" value="1"/>
</dbReference>
<evidence type="ECO:0000259" key="9">
    <source>
        <dbReference type="Pfam" id="PF21530"/>
    </source>
</evidence>
<name>A0A6P6W2Y6_COFAR</name>
<dbReference type="InterPro" id="IPR025476">
    <property type="entry name" value="Helitron_helicase-like"/>
</dbReference>
<keyword evidence="2" id="KW-0378">Hydrolase</keyword>
<feature type="domain" description="Replication protein A 70 kDa DNA-binding subunit B/D first OB fold" evidence="4">
    <location>
        <begin position="1110"/>
        <end position="1196"/>
    </location>
</feature>
<dbReference type="GO" id="GO:0016787">
    <property type="term" value="F:hydrolase activity"/>
    <property type="evidence" value="ECO:0007669"/>
    <property type="project" value="UniProtKB-KW"/>
</dbReference>